<proteinExistence type="predicted"/>
<feature type="compositionally biased region" description="Basic and acidic residues" evidence="1">
    <location>
        <begin position="1"/>
        <end position="11"/>
    </location>
</feature>
<evidence type="ECO:0000313" key="2">
    <source>
        <dbReference type="EMBL" id="KAF0890521.1"/>
    </source>
</evidence>
<evidence type="ECO:0000313" key="3">
    <source>
        <dbReference type="Proteomes" id="UP000479710"/>
    </source>
</evidence>
<dbReference type="EMBL" id="SPHZ02000011">
    <property type="protein sequence ID" value="KAF0890521.1"/>
    <property type="molecule type" value="Genomic_DNA"/>
</dbReference>
<sequence>MTHLRLRDSKGGSELPRPSNFPRVAPTPRAPTPSRGSEGGSEIPNRAPASAPLSDFESCCEGTRLPAAIASTAGAD</sequence>
<name>A0A6G1BRY1_9ORYZ</name>
<feature type="region of interest" description="Disordered" evidence="1">
    <location>
        <begin position="1"/>
        <end position="57"/>
    </location>
</feature>
<accession>A0A6G1BRY1</accession>
<dbReference type="AlphaFoldDB" id="A0A6G1BRY1"/>
<evidence type="ECO:0000256" key="1">
    <source>
        <dbReference type="SAM" id="MobiDB-lite"/>
    </source>
</evidence>
<reference evidence="2 3" key="1">
    <citation type="submission" date="2019-11" db="EMBL/GenBank/DDBJ databases">
        <title>Whole genome sequence of Oryza granulata.</title>
        <authorList>
            <person name="Li W."/>
        </authorList>
    </citation>
    <scope>NUCLEOTIDE SEQUENCE [LARGE SCALE GENOMIC DNA]</scope>
    <source>
        <strain evidence="3">cv. Menghai</strain>
        <tissue evidence="2">Leaf</tissue>
    </source>
</reference>
<gene>
    <name evidence="2" type="ORF">E2562_003736</name>
</gene>
<organism evidence="2 3">
    <name type="scientific">Oryza meyeriana var. granulata</name>
    <dbReference type="NCBI Taxonomy" id="110450"/>
    <lineage>
        <taxon>Eukaryota</taxon>
        <taxon>Viridiplantae</taxon>
        <taxon>Streptophyta</taxon>
        <taxon>Embryophyta</taxon>
        <taxon>Tracheophyta</taxon>
        <taxon>Spermatophyta</taxon>
        <taxon>Magnoliopsida</taxon>
        <taxon>Liliopsida</taxon>
        <taxon>Poales</taxon>
        <taxon>Poaceae</taxon>
        <taxon>BOP clade</taxon>
        <taxon>Oryzoideae</taxon>
        <taxon>Oryzeae</taxon>
        <taxon>Oryzinae</taxon>
        <taxon>Oryza</taxon>
        <taxon>Oryza meyeriana</taxon>
    </lineage>
</organism>
<protein>
    <submittedName>
        <fullName evidence="2">Uncharacterized protein</fullName>
    </submittedName>
</protein>
<dbReference type="Proteomes" id="UP000479710">
    <property type="component" value="Unassembled WGS sequence"/>
</dbReference>
<keyword evidence="3" id="KW-1185">Reference proteome</keyword>
<comment type="caution">
    <text evidence="2">The sequence shown here is derived from an EMBL/GenBank/DDBJ whole genome shotgun (WGS) entry which is preliminary data.</text>
</comment>